<keyword evidence="5" id="KW-1185">Reference proteome</keyword>
<dbReference type="Pfam" id="PF01476">
    <property type="entry name" value="LysM"/>
    <property type="match status" value="2"/>
</dbReference>
<feature type="domain" description="LysM" evidence="3">
    <location>
        <begin position="72"/>
        <end position="118"/>
    </location>
</feature>
<evidence type="ECO:0000313" key="4">
    <source>
        <dbReference type="EMBL" id="KAF2675678.1"/>
    </source>
</evidence>
<dbReference type="PROSITE" id="PS51782">
    <property type="entry name" value="LYSM"/>
    <property type="match status" value="2"/>
</dbReference>
<dbReference type="InterPro" id="IPR052210">
    <property type="entry name" value="LysM1-like"/>
</dbReference>
<dbReference type="CDD" id="cd00118">
    <property type="entry name" value="LysM"/>
    <property type="match status" value="2"/>
</dbReference>
<dbReference type="OrthoDB" id="5985073at2759"/>
<dbReference type="InterPro" id="IPR018392">
    <property type="entry name" value="LysM"/>
</dbReference>
<evidence type="ECO:0000256" key="1">
    <source>
        <dbReference type="ARBA" id="ARBA00022669"/>
    </source>
</evidence>
<dbReference type="SUPFAM" id="SSF54106">
    <property type="entry name" value="LysM domain"/>
    <property type="match status" value="2"/>
</dbReference>
<dbReference type="PANTHER" id="PTHR34997:SF1">
    <property type="entry name" value="PEPTIDOGLYCAN-BINDING LYSIN DOMAIN"/>
    <property type="match status" value="1"/>
</dbReference>
<evidence type="ECO:0000313" key="5">
    <source>
        <dbReference type="Proteomes" id="UP000799291"/>
    </source>
</evidence>
<name>A0A6G1IC49_9PLEO</name>
<protein>
    <submittedName>
        <fullName evidence="4">Carbohydrate-binding module family 50 protein</fullName>
    </submittedName>
</protein>
<dbReference type="Proteomes" id="UP000799291">
    <property type="component" value="Unassembled WGS sequence"/>
</dbReference>
<dbReference type="InterPro" id="IPR036779">
    <property type="entry name" value="LysM_dom_sf"/>
</dbReference>
<keyword evidence="2" id="KW-0843">Virulence</keyword>
<accession>A0A6G1IC49</accession>
<evidence type="ECO:0000256" key="2">
    <source>
        <dbReference type="ARBA" id="ARBA00023026"/>
    </source>
</evidence>
<feature type="non-terminal residue" evidence="4">
    <location>
        <position position="1"/>
    </location>
</feature>
<gene>
    <name evidence="4" type="ORF">K458DRAFT_264172</name>
</gene>
<dbReference type="Gene3D" id="3.10.350.10">
    <property type="entry name" value="LysM domain"/>
    <property type="match status" value="2"/>
</dbReference>
<feature type="domain" description="LysM" evidence="3">
    <location>
        <begin position="3"/>
        <end position="50"/>
    </location>
</feature>
<dbReference type="AlphaFoldDB" id="A0A6G1IC49"/>
<sequence length="120" mass="13900">CDKTYKVHTGDTCNTIVQKNPGLTLENLYKWNWINNPACDNLRPRCNYCVHKPIPDTVPEPHQPNIKMDCKEYYQAVSGDYCWLLCQQKGVDLNSFLSWNPDVGVDCQSMLAGYYYCLRI</sequence>
<dbReference type="PANTHER" id="PTHR34997">
    <property type="entry name" value="AM15"/>
    <property type="match status" value="1"/>
</dbReference>
<dbReference type="GO" id="GO:0008061">
    <property type="term" value="F:chitin binding"/>
    <property type="evidence" value="ECO:0007669"/>
    <property type="project" value="UniProtKB-KW"/>
</dbReference>
<organism evidence="4 5">
    <name type="scientific">Lentithecium fluviatile CBS 122367</name>
    <dbReference type="NCBI Taxonomy" id="1168545"/>
    <lineage>
        <taxon>Eukaryota</taxon>
        <taxon>Fungi</taxon>
        <taxon>Dikarya</taxon>
        <taxon>Ascomycota</taxon>
        <taxon>Pezizomycotina</taxon>
        <taxon>Dothideomycetes</taxon>
        <taxon>Pleosporomycetidae</taxon>
        <taxon>Pleosporales</taxon>
        <taxon>Massarineae</taxon>
        <taxon>Lentitheciaceae</taxon>
        <taxon>Lentithecium</taxon>
    </lineage>
</organism>
<dbReference type="EMBL" id="MU005653">
    <property type="protein sequence ID" value="KAF2675678.1"/>
    <property type="molecule type" value="Genomic_DNA"/>
</dbReference>
<reference evidence="4" key="1">
    <citation type="journal article" date="2020" name="Stud. Mycol.">
        <title>101 Dothideomycetes genomes: a test case for predicting lifestyles and emergence of pathogens.</title>
        <authorList>
            <person name="Haridas S."/>
            <person name="Albert R."/>
            <person name="Binder M."/>
            <person name="Bloem J."/>
            <person name="Labutti K."/>
            <person name="Salamov A."/>
            <person name="Andreopoulos B."/>
            <person name="Baker S."/>
            <person name="Barry K."/>
            <person name="Bills G."/>
            <person name="Bluhm B."/>
            <person name="Cannon C."/>
            <person name="Castanera R."/>
            <person name="Culley D."/>
            <person name="Daum C."/>
            <person name="Ezra D."/>
            <person name="Gonzalez J."/>
            <person name="Henrissat B."/>
            <person name="Kuo A."/>
            <person name="Liang C."/>
            <person name="Lipzen A."/>
            <person name="Lutzoni F."/>
            <person name="Magnuson J."/>
            <person name="Mondo S."/>
            <person name="Nolan M."/>
            <person name="Ohm R."/>
            <person name="Pangilinan J."/>
            <person name="Park H.-J."/>
            <person name="Ramirez L."/>
            <person name="Alfaro M."/>
            <person name="Sun H."/>
            <person name="Tritt A."/>
            <person name="Yoshinaga Y."/>
            <person name="Zwiers L.-H."/>
            <person name="Turgeon B."/>
            <person name="Goodwin S."/>
            <person name="Spatafora J."/>
            <person name="Crous P."/>
            <person name="Grigoriev I."/>
        </authorList>
    </citation>
    <scope>NUCLEOTIDE SEQUENCE</scope>
    <source>
        <strain evidence="4">CBS 122367</strain>
    </source>
</reference>
<feature type="non-terminal residue" evidence="4">
    <location>
        <position position="120"/>
    </location>
</feature>
<evidence type="ECO:0000259" key="3">
    <source>
        <dbReference type="PROSITE" id="PS51782"/>
    </source>
</evidence>
<proteinExistence type="predicted"/>
<keyword evidence="1" id="KW-0147">Chitin-binding</keyword>